<keyword evidence="4" id="KW-1185">Reference proteome</keyword>
<comment type="caution">
    <text evidence="3">The sequence shown here is derived from an EMBL/GenBank/DDBJ whole genome shotgun (WGS) entry which is preliminary data.</text>
</comment>
<protein>
    <recommendedName>
        <fullName evidence="5">Cellulose-binding domain protein</fullName>
    </recommendedName>
</protein>
<dbReference type="RefSeq" id="WP_353565627.1">
    <property type="nucleotide sequence ID" value="NZ_BAABRI010000003.1"/>
</dbReference>
<organism evidence="3 4">
    <name type="scientific">Haloferula sargassicola</name>
    <dbReference type="NCBI Taxonomy" id="490096"/>
    <lineage>
        <taxon>Bacteria</taxon>
        <taxon>Pseudomonadati</taxon>
        <taxon>Verrucomicrobiota</taxon>
        <taxon>Verrucomicrobiia</taxon>
        <taxon>Verrucomicrobiales</taxon>
        <taxon>Verrucomicrobiaceae</taxon>
        <taxon>Haloferula</taxon>
    </lineage>
</organism>
<feature type="region of interest" description="Disordered" evidence="1">
    <location>
        <begin position="490"/>
        <end position="512"/>
    </location>
</feature>
<feature type="signal peptide" evidence="2">
    <location>
        <begin position="1"/>
        <end position="18"/>
    </location>
</feature>
<dbReference type="Proteomes" id="UP001476282">
    <property type="component" value="Unassembled WGS sequence"/>
</dbReference>
<dbReference type="EMBL" id="BAABRI010000003">
    <property type="protein sequence ID" value="GAA5481476.1"/>
    <property type="molecule type" value="Genomic_DNA"/>
</dbReference>
<accession>A0ABP9UL98</accession>
<evidence type="ECO:0008006" key="5">
    <source>
        <dbReference type="Google" id="ProtNLM"/>
    </source>
</evidence>
<evidence type="ECO:0000256" key="2">
    <source>
        <dbReference type="SAM" id="SignalP"/>
    </source>
</evidence>
<feature type="compositionally biased region" description="Polar residues" evidence="1">
    <location>
        <begin position="497"/>
        <end position="506"/>
    </location>
</feature>
<sequence>MKWTKLVVAACLTLPVGAAPPPARDLPAVNLEGIADWSAVLPFADAIKSARHFGSAHQPWDESAPVDAAGWPTGQGDLGLVVFADQHGIDGRYPLSFSGNGSVEAMPGSIRVAGPDHQGGTTTATLTIPPSEEPQSLFLKFTGLGQRGLGNLKLMRPVKAAGSFDQRFIDLVKNFSAVRFMDWAHTNGSAVSDWKSRSKPGSMRFSGKLGVPLEVQVELANRAGVDAWFCVPHLATDDTVRRMAVLIRDSLDPARHVYVEFSNECWNGMFEQARWCLEQGRKAALSDNDFQAQLRFYSQRTVAVCRIWQEVFAEKNQQARLTRIMASQSANPWVSEQVLTWQDAYKDVDALAIAPYFGGEFGSPETADTIRRLEPKQLIARLRDESLAKSVPKMITKQAALARKFELALLGYEGGQHLAGHGGAENDDALTRLFIQTNREPGMKALYEEYRRIWDRAVADPRREKLFWFSLSSRPSKWGSWGLIESLPPDSPKWTAVTGQEPTTTPVADPGR</sequence>
<gene>
    <name evidence="3" type="ORF">Hsar01_00685</name>
</gene>
<evidence type="ECO:0000313" key="3">
    <source>
        <dbReference type="EMBL" id="GAA5481476.1"/>
    </source>
</evidence>
<proteinExistence type="predicted"/>
<evidence type="ECO:0000256" key="1">
    <source>
        <dbReference type="SAM" id="MobiDB-lite"/>
    </source>
</evidence>
<reference evidence="3 4" key="1">
    <citation type="submission" date="2024-02" db="EMBL/GenBank/DDBJ databases">
        <title>Haloferula sargassicola NBRC 104335.</title>
        <authorList>
            <person name="Ichikawa N."/>
            <person name="Katano-Makiyama Y."/>
            <person name="Hidaka K."/>
        </authorList>
    </citation>
    <scope>NUCLEOTIDE SEQUENCE [LARGE SCALE GENOMIC DNA]</scope>
    <source>
        <strain evidence="3 4">NBRC 104335</strain>
    </source>
</reference>
<name>A0ABP9UL98_9BACT</name>
<feature type="chain" id="PRO_5046339802" description="Cellulose-binding domain protein" evidence="2">
    <location>
        <begin position="19"/>
        <end position="512"/>
    </location>
</feature>
<keyword evidence="2" id="KW-0732">Signal</keyword>
<evidence type="ECO:0000313" key="4">
    <source>
        <dbReference type="Proteomes" id="UP001476282"/>
    </source>
</evidence>